<dbReference type="Proteomes" id="UP000289260">
    <property type="component" value="Chromosome"/>
</dbReference>
<dbReference type="EMBL" id="CP035806">
    <property type="protein sequence ID" value="QBE49244.1"/>
    <property type="molecule type" value="Genomic_DNA"/>
</dbReference>
<organism evidence="1 2">
    <name type="scientific">Leucobacter triazinivorans</name>
    <dbReference type="NCBI Taxonomy" id="1784719"/>
    <lineage>
        <taxon>Bacteria</taxon>
        <taxon>Bacillati</taxon>
        <taxon>Actinomycetota</taxon>
        <taxon>Actinomycetes</taxon>
        <taxon>Micrococcales</taxon>
        <taxon>Microbacteriaceae</taxon>
        <taxon>Leucobacter</taxon>
    </lineage>
</organism>
<sequence length="100" mass="10948">MSEQHEHTAEITAALLESAHVRRVLDLDIQGADDALFVGAKIDIEPDATMREVSVILYQAKRRALAAVPAIESIYIEPDVYLDPNAKTPSTSSIVMLSED</sequence>
<dbReference type="InterPro" id="IPR036837">
    <property type="entry name" value="Cation_efflux_CTD_sf"/>
</dbReference>
<dbReference type="Gene3D" id="3.30.70.1350">
    <property type="entry name" value="Cation efflux protein, cytoplasmic domain"/>
    <property type="match status" value="1"/>
</dbReference>
<protein>
    <recommendedName>
        <fullName evidence="3">Cation transporter</fullName>
    </recommendedName>
</protein>
<gene>
    <name evidence="1" type="ORF">EVS81_10700</name>
</gene>
<keyword evidence="2" id="KW-1185">Reference proteome</keyword>
<name>A0A4P6KI50_9MICO</name>
<evidence type="ECO:0000313" key="1">
    <source>
        <dbReference type="EMBL" id="QBE49244.1"/>
    </source>
</evidence>
<dbReference type="KEGG" id="ltr:EVS81_10700"/>
<reference evidence="1 2" key="1">
    <citation type="submission" date="2019-02" db="EMBL/GenBank/DDBJ databases">
        <authorList>
            <person name="Sun L."/>
            <person name="Pan D."/>
            <person name="Wu X."/>
        </authorList>
    </citation>
    <scope>NUCLEOTIDE SEQUENCE [LARGE SCALE GENOMIC DNA]</scope>
    <source>
        <strain evidence="1 2">JW-1</strain>
    </source>
</reference>
<proteinExistence type="predicted"/>
<dbReference type="OrthoDB" id="9806522at2"/>
<evidence type="ECO:0008006" key="3">
    <source>
        <dbReference type="Google" id="ProtNLM"/>
    </source>
</evidence>
<dbReference type="RefSeq" id="WP_130110373.1">
    <property type="nucleotide sequence ID" value="NZ_CP035806.1"/>
</dbReference>
<dbReference type="AlphaFoldDB" id="A0A4P6KI50"/>
<accession>A0A4P6KI50</accession>
<evidence type="ECO:0000313" key="2">
    <source>
        <dbReference type="Proteomes" id="UP000289260"/>
    </source>
</evidence>
<dbReference type="SUPFAM" id="SSF160240">
    <property type="entry name" value="Cation efflux protein cytoplasmic domain-like"/>
    <property type="match status" value="1"/>
</dbReference>